<evidence type="ECO:0000313" key="3">
    <source>
        <dbReference type="EMBL" id="CAI2183272.1"/>
    </source>
</evidence>
<sequence>MTLEQYNANSKLPPGHGQIKCYVSPSTTKPSFSTFHASYPIKLLTPKLHSPYLAAVYIITYGGGMVSGDSISLSVESHPNVNLMLLTQGSTKIYKQRPGRMFVNNNSIQQNDEEVIKSEGTQQKVNAFIHKDSLLLQLPEPTTCFRDAEFTQRQIFTLQDRTSSVVILDWFTCGRMSRGERWDFLKYDSGIDLILGDKLILRDVVLLKKNHHKLLKTRLEPYECYATLVLYGPKVIPLINSIMEEFNKIVIDKISIMPNLIWSASILGEKHDIINGVVVKIAGITTELVRNFLIKVSLKGLEDIVDQMSLKINLLNTLLITLPPLDIQADHFCLKNPRSNAFCKVQTL</sequence>
<proteinExistence type="inferred from homology"/>
<organism evidence="3 4">
    <name type="scientific">Funneliformis geosporum</name>
    <dbReference type="NCBI Taxonomy" id="1117311"/>
    <lineage>
        <taxon>Eukaryota</taxon>
        <taxon>Fungi</taxon>
        <taxon>Fungi incertae sedis</taxon>
        <taxon>Mucoromycota</taxon>
        <taxon>Glomeromycotina</taxon>
        <taxon>Glomeromycetes</taxon>
        <taxon>Glomerales</taxon>
        <taxon>Glomeraceae</taxon>
        <taxon>Funneliformis</taxon>
    </lineage>
</organism>
<gene>
    <name evidence="3" type="ORF">FWILDA_LOCUS10997</name>
</gene>
<keyword evidence="4" id="KW-1185">Reference proteome</keyword>
<keyword evidence="2" id="KW-0143">Chaperone</keyword>
<dbReference type="AlphaFoldDB" id="A0A9W4SWM5"/>
<name>A0A9W4SWM5_9GLOM</name>
<dbReference type="PANTHER" id="PTHR33643:SF1">
    <property type="entry name" value="UREASE ACCESSORY PROTEIN D"/>
    <property type="match status" value="1"/>
</dbReference>
<dbReference type="InterPro" id="IPR002669">
    <property type="entry name" value="UreD"/>
</dbReference>
<accession>A0A9W4SWM5</accession>
<dbReference type="EMBL" id="CAMKVN010002982">
    <property type="protein sequence ID" value="CAI2183272.1"/>
    <property type="molecule type" value="Genomic_DNA"/>
</dbReference>
<comment type="similarity">
    <text evidence="1">Belongs to the UreD family.</text>
</comment>
<evidence type="ECO:0000256" key="1">
    <source>
        <dbReference type="ARBA" id="ARBA00007177"/>
    </source>
</evidence>
<reference evidence="3" key="1">
    <citation type="submission" date="2022-08" db="EMBL/GenBank/DDBJ databases">
        <authorList>
            <person name="Kallberg Y."/>
            <person name="Tangrot J."/>
            <person name="Rosling A."/>
        </authorList>
    </citation>
    <scope>NUCLEOTIDE SEQUENCE</scope>
    <source>
        <strain evidence="3">Wild A</strain>
    </source>
</reference>
<evidence type="ECO:0000313" key="4">
    <source>
        <dbReference type="Proteomes" id="UP001153678"/>
    </source>
</evidence>
<dbReference type="GO" id="GO:0016151">
    <property type="term" value="F:nickel cation binding"/>
    <property type="evidence" value="ECO:0007669"/>
    <property type="project" value="InterPro"/>
</dbReference>
<comment type="caution">
    <text evidence="3">The sequence shown here is derived from an EMBL/GenBank/DDBJ whole genome shotgun (WGS) entry which is preliminary data.</text>
</comment>
<dbReference type="OrthoDB" id="5550464at2759"/>
<dbReference type="PANTHER" id="PTHR33643">
    <property type="entry name" value="UREASE ACCESSORY PROTEIN D"/>
    <property type="match status" value="1"/>
</dbReference>
<dbReference type="Proteomes" id="UP001153678">
    <property type="component" value="Unassembled WGS sequence"/>
</dbReference>
<dbReference type="HAMAP" id="MF_01384">
    <property type="entry name" value="UreD"/>
    <property type="match status" value="1"/>
</dbReference>
<dbReference type="Pfam" id="PF01774">
    <property type="entry name" value="UreD"/>
    <property type="match status" value="1"/>
</dbReference>
<evidence type="ECO:0000256" key="2">
    <source>
        <dbReference type="ARBA" id="ARBA00023186"/>
    </source>
</evidence>
<protein>
    <submittedName>
        <fullName evidence="3">11486_t:CDS:1</fullName>
    </submittedName>
</protein>